<comment type="caution">
    <text evidence="4">The sequence shown here is derived from an EMBL/GenBank/DDBJ whole genome shotgun (WGS) entry which is preliminary data.</text>
</comment>
<feature type="domain" description="SAF" evidence="2">
    <location>
        <begin position="136"/>
        <end position="193"/>
    </location>
</feature>
<evidence type="ECO:0000259" key="3">
    <source>
        <dbReference type="Pfam" id="PF16976"/>
    </source>
</evidence>
<feature type="compositionally biased region" description="Basic residues" evidence="1">
    <location>
        <begin position="74"/>
        <end position="93"/>
    </location>
</feature>
<gene>
    <name evidence="4" type="ORF">C8D78_1142</name>
</gene>
<evidence type="ECO:0000259" key="2">
    <source>
        <dbReference type="Pfam" id="PF08666"/>
    </source>
</evidence>
<dbReference type="CDD" id="cd11614">
    <property type="entry name" value="SAF_CpaB_FlgA_like"/>
    <property type="match status" value="1"/>
</dbReference>
<evidence type="ECO:0000313" key="5">
    <source>
        <dbReference type="Proteomes" id="UP000276055"/>
    </source>
</evidence>
<dbReference type="InterPro" id="IPR013974">
    <property type="entry name" value="SAF"/>
</dbReference>
<dbReference type="Pfam" id="PF16976">
    <property type="entry name" value="RcpC"/>
    <property type="match status" value="1"/>
</dbReference>
<dbReference type="InterPro" id="IPR031571">
    <property type="entry name" value="RcpC_dom"/>
</dbReference>
<proteinExistence type="predicted"/>
<feature type="region of interest" description="Disordered" evidence="1">
    <location>
        <begin position="51"/>
        <end position="93"/>
    </location>
</feature>
<accession>A0A495EU31</accession>
<protein>
    <submittedName>
        <fullName evidence="4">Flp pilus assembly protein CpaB</fullName>
    </submittedName>
</protein>
<organism evidence="4 5">
    <name type="scientific">Arthrobacter oryzae</name>
    <dbReference type="NCBI Taxonomy" id="409290"/>
    <lineage>
        <taxon>Bacteria</taxon>
        <taxon>Bacillati</taxon>
        <taxon>Actinomycetota</taxon>
        <taxon>Actinomycetes</taxon>
        <taxon>Micrococcales</taxon>
        <taxon>Micrococcaceae</taxon>
        <taxon>Arthrobacter</taxon>
    </lineage>
</organism>
<sequence>MALYLNYLRADPQAASILNWRPPSLFLLRLRPPNLSPPGVSFRSPLAAASGRWKRNGTTSGGLLPVRSPSAGRSARRRTGSAKLAGRRPVRPSRRRLSGWLNRNRRLVAALLLCIAAGLTVQQLTPAPADTVIAFAAAGDLPAGKTLEPGDVSGISVPPGLVPSGSPVSASAFEGKQLATPLRRGQLLTDAQILGPGLLAGSPAGTAAVPLRMSDPASIQLVSPGQLVNVVLTGGNDFKQTAQSQVLAEAVPVLWTSVQGGKAGPWLATADSDGLIVVAAGADQARRLAGASTQGKLFFVLVAAAPG</sequence>
<evidence type="ECO:0000256" key="1">
    <source>
        <dbReference type="SAM" id="MobiDB-lite"/>
    </source>
</evidence>
<dbReference type="AlphaFoldDB" id="A0A495EU31"/>
<dbReference type="Proteomes" id="UP000276055">
    <property type="component" value="Unassembled WGS sequence"/>
</dbReference>
<dbReference type="EMBL" id="RBIR01000002">
    <property type="protein sequence ID" value="RKR20505.1"/>
    <property type="molecule type" value="Genomic_DNA"/>
</dbReference>
<dbReference type="Pfam" id="PF08666">
    <property type="entry name" value="SAF"/>
    <property type="match status" value="1"/>
</dbReference>
<reference evidence="4 5" key="1">
    <citation type="submission" date="2018-10" db="EMBL/GenBank/DDBJ databases">
        <title>Genomic Encyclopedia of Type Strains, Phase IV (KMG-IV): sequencing the most valuable type-strain genomes for metagenomic binning, comparative biology and taxonomic classification.</title>
        <authorList>
            <person name="Goeker M."/>
        </authorList>
    </citation>
    <scope>NUCLEOTIDE SEQUENCE [LARGE SCALE GENOMIC DNA]</scope>
    <source>
        <strain evidence="4 5">DSM 25586</strain>
    </source>
</reference>
<name>A0A495EU31_9MICC</name>
<feature type="domain" description="Flp pilus assembly protein RcpC/CpaB" evidence="3">
    <location>
        <begin position="203"/>
        <end position="301"/>
    </location>
</feature>
<evidence type="ECO:0000313" key="4">
    <source>
        <dbReference type="EMBL" id="RKR20505.1"/>
    </source>
</evidence>